<dbReference type="STRING" id="84029.CROST_38930"/>
<dbReference type="EMBL" id="CP096983">
    <property type="protein sequence ID" value="URZ12832.1"/>
    <property type="molecule type" value="Genomic_DNA"/>
</dbReference>
<evidence type="ECO:0000313" key="2">
    <source>
        <dbReference type="Proteomes" id="UP000190951"/>
    </source>
</evidence>
<dbReference type="AlphaFoldDB" id="A0A1S8MGM0"/>
<dbReference type="RefSeq" id="WP_077832285.1">
    <property type="nucleotide sequence ID" value="NZ_CP096983.1"/>
</dbReference>
<name>A0A1S8MGM0_9CLOT</name>
<gene>
    <name evidence="1" type="ORF">CROST_035770</name>
</gene>
<accession>A0A1S8MGM0</accession>
<dbReference type="Proteomes" id="UP000190951">
    <property type="component" value="Chromosome"/>
</dbReference>
<dbReference type="KEGG" id="crw:CROST_035770"/>
<proteinExistence type="predicted"/>
<keyword evidence="2" id="KW-1185">Reference proteome</keyword>
<protein>
    <submittedName>
        <fullName evidence="1">Uncharacterized protein</fullName>
    </submittedName>
</protein>
<organism evidence="1 2">
    <name type="scientific">Clostridium felsineum</name>
    <dbReference type="NCBI Taxonomy" id="36839"/>
    <lineage>
        <taxon>Bacteria</taxon>
        <taxon>Bacillati</taxon>
        <taxon>Bacillota</taxon>
        <taxon>Clostridia</taxon>
        <taxon>Eubacteriales</taxon>
        <taxon>Clostridiaceae</taxon>
        <taxon>Clostridium</taxon>
    </lineage>
</organism>
<reference evidence="1 2" key="1">
    <citation type="submission" date="2022-04" db="EMBL/GenBank/DDBJ databases">
        <title>Genome sequence of C. roseum typestrain.</title>
        <authorList>
            <person name="Poehlein A."/>
            <person name="Schoch T."/>
            <person name="Duerre P."/>
            <person name="Daniel R."/>
        </authorList>
    </citation>
    <scope>NUCLEOTIDE SEQUENCE [LARGE SCALE GENOMIC DNA]</scope>
    <source>
        <strain evidence="1 2">DSM 7320</strain>
    </source>
</reference>
<evidence type="ECO:0000313" key="1">
    <source>
        <dbReference type="EMBL" id="URZ12832.1"/>
    </source>
</evidence>
<sequence>MIRFQKRVAIFFYTISIATIGFDILYTIRCGIDFSLIMGSMLFIVLYIPAAHINKWHKNQIERYTKLLKADKVDRIEYMIDHIDTVRGVAYNIVFYINGEMCELRIPAYKCKKNNNYEYYLEPIYKKNGKFKDFIVYVDKKSAYDKSAQYLNEIREYEEKLSEARRQKNKDK</sequence>